<evidence type="ECO:0000259" key="14">
    <source>
        <dbReference type="PROSITE" id="PS51387"/>
    </source>
</evidence>
<dbReference type="SUPFAM" id="SSF55103">
    <property type="entry name" value="FAD-linked oxidases, C-terminal domain"/>
    <property type="match status" value="1"/>
</dbReference>
<dbReference type="OrthoDB" id="7786253at2759"/>
<feature type="site" description="Important for enzyme activity" evidence="12">
    <location>
        <position position="358"/>
    </location>
</feature>
<comment type="catalytic activity">
    <reaction evidence="13">
        <text>a long chain fatty alcohol + a 1-acylglycerone 3-phosphate = a 1-O-alkylglycerone 3-phosphate + a long-chain fatty acid + H(+)</text>
        <dbReference type="Rhea" id="RHEA:36171"/>
        <dbReference type="ChEBI" id="CHEBI:15378"/>
        <dbReference type="ChEBI" id="CHEBI:17135"/>
        <dbReference type="ChEBI" id="CHEBI:57534"/>
        <dbReference type="ChEBI" id="CHEBI:57560"/>
        <dbReference type="ChEBI" id="CHEBI:73315"/>
        <dbReference type="EC" id="2.5.1.26"/>
    </reaction>
</comment>
<keyword evidence="6 13" id="KW-0285">Flavoprotein</keyword>
<evidence type="ECO:0000313" key="15">
    <source>
        <dbReference type="EMBL" id="CAG9836382.1"/>
    </source>
</evidence>
<dbReference type="EC" id="2.5.1.26" evidence="5 13"/>
<gene>
    <name evidence="15" type="ORF">DIABBA_LOCUS9472</name>
</gene>
<feature type="binding site" evidence="11">
    <location>
        <begin position="242"/>
        <end position="248"/>
    </location>
    <ligand>
        <name>FAD</name>
        <dbReference type="ChEBI" id="CHEBI:57692"/>
    </ligand>
</feature>
<evidence type="ECO:0000313" key="16">
    <source>
        <dbReference type="Proteomes" id="UP001153709"/>
    </source>
</evidence>
<comment type="similarity">
    <text evidence="3 13">Belongs to the FAD-binding oxidoreductase/transferase type 4 family.</text>
</comment>
<dbReference type="SUPFAM" id="SSF56176">
    <property type="entry name" value="FAD-binding/transporter-associated domain-like"/>
    <property type="match status" value="1"/>
</dbReference>
<evidence type="ECO:0000256" key="1">
    <source>
        <dbReference type="ARBA" id="ARBA00004275"/>
    </source>
</evidence>
<comment type="pathway">
    <text evidence="2 13">Glycerolipid metabolism; ether lipid biosynthesis.</text>
</comment>
<dbReference type="InterPro" id="IPR025650">
    <property type="entry name" value="Alkyl-DHAP_Synthase"/>
</dbReference>
<dbReference type="Gene3D" id="1.10.45.10">
    <property type="entry name" value="Vanillyl-alcohol Oxidase, Chain A, domain 4"/>
    <property type="match status" value="1"/>
</dbReference>
<comment type="subunit">
    <text evidence="4 13">Homodimer.</text>
</comment>
<keyword evidence="13" id="KW-0444">Lipid biosynthesis</keyword>
<proteinExistence type="inferred from homology"/>
<evidence type="ECO:0000256" key="5">
    <source>
        <dbReference type="ARBA" id="ARBA00012385"/>
    </source>
</evidence>
<comment type="cofactor">
    <cofactor evidence="11 13">
        <name>FAD</name>
        <dbReference type="ChEBI" id="CHEBI:57692"/>
    </cofactor>
</comment>
<evidence type="ECO:0000256" key="4">
    <source>
        <dbReference type="ARBA" id="ARBA00011738"/>
    </source>
</evidence>
<feature type="binding site" evidence="11">
    <location>
        <begin position="255"/>
        <end position="258"/>
    </location>
    <ligand>
        <name>FAD</name>
        <dbReference type="ChEBI" id="CHEBI:57692"/>
    </ligand>
</feature>
<feature type="domain" description="FAD-binding PCMH-type" evidence="14">
    <location>
        <begin position="141"/>
        <end position="323"/>
    </location>
</feature>
<dbReference type="PANTHER" id="PTHR46568">
    <property type="entry name" value="ALKYLDIHYDROXYACETONEPHOSPHATE SYNTHASE, PEROXISOMAL"/>
    <property type="match status" value="1"/>
</dbReference>
<feature type="binding site" evidence="11">
    <location>
        <begin position="307"/>
        <end position="313"/>
    </location>
    <ligand>
        <name>FAD</name>
        <dbReference type="ChEBI" id="CHEBI:57692"/>
    </ligand>
</feature>
<comment type="function">
    <text evidence="13">Catalyzes the exchange of an acyl for a long-chain alkyl group and the formation of the ether bond in the biosynthesis of ether phospholipids.</text>
</comment>
<evidence type="ECO:0000256" key="13">
    <source>
        <dbReference type="RuleBase" id="RU363113"/>
    </source>
</evidence>
<accession>A0A9N9XEM2</accession>
<dbReference type="InterPro" id="IPR016164">
    <property type="entry name" value="FAD-linked_Oxase-like_C"/>
</dbReference>
<evidence type="ECO:0000256" key="11">
    <source>
        <dbReference type="PIRSR" id="PIRSR625650-3"/>
    </source>
</evidence>
<dbReference type="AlphaFoldDB" id="A0A9N9XEM2"/>
<dbReference type="Pfam" id="PF01565">
    <property type="entry name" value="FAD_binding_4"/>
    <property type="match status" value="1"/>
</dbReference>
<dbReference type="GO" id="GO:0071949">
    <property type="term" value="F:FAD binding"/>
    <property type="evidence" value="ECO:0007669"/>
    <property type="project" value="InterPro"/>
</dbReference>
<dbReference type="Pfam" id="PF02913">
    <property type="entry name" value="FAD-oxidase_C"/>
    <property type="match status" value="1"/>
</dbReference>
<dbReference type="GO" id="GO:0005777">
    <property type="term" value="C:peroxisome"/>
    <property type="evidence" value="ECO:0007669"/>
    <property type="project" value="UniProtKB-SubCell"/>
</dbReference>
<keyword evidence="16" id="KW-1185">Reference proteome</keyword>
<dbReference type="Proteomes" id="UP001153709">
    <property type="component" value="Chromosome 6"/>
</dbReference>
<organism evidence="15 16">
    <name type="scientific">Diabrotica balteata</name>
    <name type="common">Banded cucumber beetle</name>
    <dbReference type="NCBI Taxonomy" id="107213"/>
    <lineage>
        <taxon>Eukaryota</taxon>
        <taxon>Metazoa</taxon>
        <taxon>Ecdysozoa</taxon>
        <taxon>Arthropoda</taxon>
        <taxon>Hexapoda</taxon>
        <taxon>Insecta</taxon>
        <taxon>Pterygota</taxon>
        <taxon>Neoptera</taxon>
        <taxon>Endopterygota</taxon>
        <taxon>Coleoptera</taxon>
        <taxon>Polyphaga</taxon>
        <taxon>Cucujiformia</taxon>
        <taxon>Chrysomeloidea</taxon>
        <taxon>Chrysomelidae</taxon>
        <taxon>Galerucinae</taxon>
        <taxon>Diabroticina</taxon>
        <taxon>Diabroticites</taxon>
        <taxon>Diabrotica</taxon>
    </lineage>
</organism>
<dbReference type="GO" id="GO:0008609">
    <property type="term" value="F:alkylglycerone-phosphate synthase activity"/>
    <property type="evidence" value="ECO:0007669"/>
    <property type="project" value="UniProtKB-EC"/>
</dbReference>
<evidence type="ECO:0000256" key="6">
    <source>
        <dbReference type="ARBA" id="ARBA00022630"/>
    </source>
</evidence>
<dbReference type="PANTHER" id="PTHR46568:SF1">
    <property type="entry name" value="ALKYLDIHYDROXYACETONEPHOSPHATE SYNTHASE, PEROXISOMAL"/>
    <property type="match status" value="1"/>
</dbReference>
<keyword evidence="8 13" id="KW-0576">Peroxisome</keyword>
<dbReference type="InterPro" id="IPR016166">
    <property type="entry name" value="FAD-bd_PCMH"/>
</dbReference>
<dbReference type="Gene3D" id="3.30.70.3450">
    <property type="match status" value="1"/>
</dbReference>
<evidence type="ECO:0000256" key="9">
    <source>
        <dbReference type="PIRSR" id="PIRSR625650-1"/>
    </source>
</evidence>
<dbReference type="InterPro" id="IPR016171">
    <property type="entry name" value="Vanillyl_alc_oxidase_C-sub2"/>
</dbReference>
<dbReference type="InterPro" id="IPR016167">
    <property type="entry name" value="FAD-bd_PCMH_sub1"/>
</dbReference>
<protein>
    <recommendedName>
        <fullName evidence="5 13">Alkylglycerone-phosphate synthase</fullName>
        <shortName evidence="13">Alkyl-DHAP synthase</shortName>
        <ecNumber evidence="5 13">2.5.1.26</ecNumber>
    </recommendedName>
</protein>
<evidence type="ECO:0000256" key="10">
    <source>
        <dbReference type="PIRSR" id="PIRSR625650-2"/>
    </source>
</evidence>
<feature type="binding site" evidence="10">
    <location>
        <position position="453"/>
    </location>
    <ligand>
        <name>substrate</name>
    </ligand>
</feature>
<dbReference type="InterPro" id="IPR036318">
    <property type="entry name" value="FAD-bd_PCMH-like_sf"/>
</dbReference>
<name>A0A9N9XEM2_DIABA</name>
<dbReference type="Gene3D" id="3.30.465.10">
    <property type="match status" value="1"/>
</dbReference>
<dbReference type="InterPro" id="IPR004113">
    <property type="entry name" value="FAD-bd_oxidored_4_C"/>
</dbReference>
<sequence length="599" mass="67714">MSKSNQENQLKGPIIVKSVIPKNRQELIKWNGWGYNDSKFVIKEGPEVYFSGKRYLIGELRLPHIVGWVRDTFNIDIGVQKPKKIQELPNEDKYPKPNITDEALEQISKLGISYSTKVIDRLIRAHGQTLHEIYTIQNSTFERIPDVVLWPTCHDDVVKIVTFAQENNTVIIPYGGGTAVSGAPECPKHENRTIICLDTSQMNRILWLDKENLVACFESGIVGQDMERELKKLGYTTGHEPDSYEFSTLGGWVATRASGMKKNVYGNIEDLVVHVKMVTPKGVLQKNCQVPRLSCGPDFNHIILGSEGSLGVITEVLLKIRPLPKCKKYGSIVFPSFEKGVEFMREVAKRKWQPASIRLMDNEQFKFALILKPESTYFGLVLDGIKKFYITMIKGFDPDHMCVMTLLFEGEESEVKINEKNLYNLCKNYGGFPAGEQNGERGYMLTFVIAYIRDLGLQFEVVAESFETSVPWDRAVKLVRNVKHVVADECRRLGITHFLINCRVTQTYDAGCVIYFYLGFNHCGLGDPVTLHNRLETRARDEIVASGGSISHHHGVGKLRQKWYPSTVSDVGVGLYLAAKNELDPKNIFATNNLVQSKL</sequence>
<evidence type="ECO:0000256" key="8">
    <source>
        <dbReference type="ARBA" id="ARBA00023140"/>
    </source>
</evidence>
<dbReference type="EMBL" id="OU898281">
    <property type="protein sequence ID" value="CAG9836382.1"/>
    <property type="molecule type" value="Genomic_DNA"/>
</dbReference>
<evidence type="ECO:0000256" key="2">
    <source>
        <dbReference type="ARBA" id="ARBA00004670"/>
    </source>
</evidence>
<feature type="active site" description="Proton donor/acceptor" evidence="9">
    <location>
        <position position="515"/>
    </location>
</feature>
<keyword evidence="13" id="KW-0808">Transferase</keyword>
<dbReference type="PROSITE" id="PS51387">
    <property type="entry name" value="FAD_PCMH"/>
    <property type="match status" value="1"/>
</dbReference>
<dbReference type="InterPro" id="IPR016169">
    <property type="entry name" value="FAD-bd_PCMH_sub2"/>
</dbReference>
<reference evidence="15" key="1">
    <citation type="submission" date="2022-01" db="EMBL/GenBank/DDBJ databases">
        <authorList>
            <person name="King R."/>
        </authorList>
    </citation>
    <scope>NUCLEOTIDE SEQUENCE</scope>
</reference>
<dbReference type="Gene3D" id="3.30.43.10">
    <property type="entry name" value="Uridine Diphospho-n-acetylenolpyruvylglucosamine Reductase, domain 2"/>
    <property type="match status" value="1"/>
</dbReference>
<comment type="subcellular location">
    <subcellularLocation>
        <location evidence="1 13">Peroxisome</location>
    </subcellularLocation>
</comment>
<evidence type="ECO:0000256" key="3">
    <source>
        <dbReference type="ARBA" id="ARBA00008000"/>
    </source>
</evidence>
<keyword evidence="7 11" id="KW-0274">FAD</keyword>
<keyword evidence="13" id="KW-0443">Lipid metabolism</keyword>
<dbReference type="InterPro" id="IPR006094">
    <property type="entry name" value="Oxid_FAD_bind_N"/>
</dbReference>
<dbReference type="Gene3D" id="3.30.160.650">
    <property type="match status" value="1"/>
</dbReference>
<dbReference type="GO" id="GO:0008610">
    <property type="term" value="P:lipid biosynthetic process"/>
    <property type="evidence" value="ECO:0007669"/>
    <property type="project" value="InterPro"/>
</dbReference>
<evidence type="ECO:0000256" key="12">
    <source>
        <dbReference type="PIRSR" id="PIRSR625650-4"/>
    </source>
</evidence>
<evidence type="ECO:0000256" key="7">
    <source>
        <dbReference type="ARBA" id="ARBA00022827"/>
    </source>
</evidence>
<dbReference type="Gene3D" id="3.30.300.330">
    <property type="match status" value="1"/>
</dbReference>